<proteinExistence type="predicted"/>
<evidence type="ECO:0000256" key="1">
    <source>
        <dbReference type="SAM" id="MobiDB-lite"/>
    </source>
</evidence>
<evidence type="ECO:0000313" key="3">
    <source>
        <dbReference type="Proteomes" id="UP001145021"/>
    </source>
</evidence>
<feature type="compositionally biased region" description="Polar residues" evidence="1">
    <location>
        <begin position="144"/>
        <end position="158"/>
    </location>
</feature>
<keyword evidence="3" id="KW-1185">Reference proteome</keyword>
<feature type="compositionally biased region" description="Low complexity" evidence="1">
    <location>
        <begin position="129"/>
        <end position="143"/>
    </location>
</feature>
<reference evidence="2" key="1">
    <citation type="submission" date="2022-07" db="EMBL/GenBank/DDBJ databases">
        <title>Phylogenomic reconstructions and comparative analyses of Kickxellomycotina fungi.</title>
        <authorList>
            <person name="Reynolds N.K."/>
            <person name="Stajich J.E."/>
            <person name="Barry K."/>
            <person name="Grigoriev I.V."/>
            <person name="Crous P."/>
            <person name="Smith M.E."/>
        </authorList>
    </citation>
    <scope>NUCLEOTIDE SEQUENCE</scope>
    <source>
        <strain evidence="2">NBRC 105413</strain>
    </source>
</reference>
<feature type="region of interest" description="Disordered" evidence="1">
    <location>
        <begin position="121"/>
        <end position="170"/>
    </location>
</feature>
<dbReference type="EMBL" id="JANBOH010000027">
    <property type="protein sequence ID" value="KAJ1647517.1"/>
    <property type="molecule type" value="Genomic_DNA"/>
</dbReference>
<accession>A0A9W8CM85</accession>
<dbReference type="Proteomes" id="UP001145021">
    <property type="component" value="Unassembled WGS sequence"/>
</dbReference>
<feature type="region of interest" description="Disordered" evidence="1">
    <location>
        <begin position="199"/>
        <end position="233"/>
    </location>
</feature>
<dbReference type="AlphaFoldDB" id="A0A9W8CM85"/>
<gene>
    <name evidence="2" type="ORF">LPJ64_001113</name>
</gene>
<name>A0A9W8CM85_9FUNG</name>
<feature type="compositionally biased region" description="Polar residues" evidence="1">
    <location>
        <begin position="199"/>
        <end position="227"/>
    </location>
</feature>
<organism evidence="2 3">
    <name type="scientific">Coemansia asiatica</name>
    <dbReference type="NCBI Taxonomy" id="1052880"/>
    <lineage>
        <taxon>Eukaryota</taxon>
        <taxon>Fungi</taxon>
        <taxon>Fungi incertae sedis</taxon>
        <taxon>Zoopagomycota</taxon>
        <taxon>Kickxellomycotina</taxon>
        <taxon>Kickxellomycetes</taxon>
        <taxon>Kickxellales</taxon>
        <taxon>Kickxellaceae</taxon>
        <taxon>Coemansia</taxon>
    </lineage>
</organism>
<sequence>MVLLVASLDALEEHQQLLISRLQAIYVQLEKGDGYNDELLPTLTYYINQASYIQRRMLLIHARANDLKRRSERLREHREKQDRQVAEWMAREQQKMVPAAVPAGSDSSESLCSRSVAGSLRNMDSHEGSSVSLPSSPVPKSVSRFGTPQPMQKSSSLRSPLGPEPQGNAISRSFSGIQAVDIIGKRLQGLGIQALGSSIGFTSTNPSDITTRPGSSTPQPESNSLPSQPIAVDVPVPAAPTVATIKRTGKRKVRVPKIE</sequence>
<evidence type="ECO:0000313" key="2">
    <source>
        <dbReference type="EMBL" id="KAJ1647517.1"/>
    </source>
</evidence>
<protein>
    <submittedName>
        <fullName evidence="2">Uncharacterized protein</fullName>
    </submittedName>
</protein>
<comment type="caution">
    <text evidence="2">The sequence shown here is derived from an EMBL/GenBank/DDBJ whole genome shotgun (WGS) entry which is preliminary data.</text>
</comment>